<accession>A0A8J4XQC4</accession>
<protein>
    <submittedName>
        <fullName evidence="3">Uncharacterized protein</fullName>
    </submittedName>
</protein>
<gene>
    <name evidence="3" type="ORF">GWK47_019414</name>
</gene>
<dbReference type="Proteomes" id="UP000770661">
    <property type="component" value="Unassembled WGS sequence"/>
</dbReference>
<reference evidence="3" key="1">
    <citation type="submission" date="2020-07" db="EMBL/GenBank/DDBJ databases">
        <title>The High-quality genome of the commercially important snow crab, Chionoecetes opilio.</title>
        <authorList>
            <person name="Jeong J.-H."/>
            <person name="Ryu S."/>
        </authorList>
    </citation>
    <scope>NUCLEOTIDE SEQUENCE</scope>
    <source>
        <strain evidence="3">MADBK_172401_WGS</strain>
        <tissue evidence="3">Digestive gland</tissue>
    </source>
</reference>
<evidence type="ECO:0000256" key="1">
    <source>
        <dbReference type="SAM" id="MobiDB-lite"/>
    </source>
</evidence>
<dbReference type="OrthoDB" id="5986643at2759"/>
<evidence type="ECO:0000313" key="4">
    <source>
        <dbReference type="Proteomes" id="UP000770661"/>
    </source>
</evidence>
<sequence length="310" mass="35041">MFAFIYLFTLSSILALDPSHLKPGALTAHLGQVSLVEDVLWVKYHHTALLKIPSRLREVTEQLNAALIRLEQELPKQTLRTDVSLDHVIMSYQTTRYLPLFHARLAYLNDTINLALHNYHGFDASHRAKRGFIIVTVDLRSPRGEVVLVELSGLEWLRVRWRVFWLRRREKWRCVLLLWWRVVVVKEAEVKTSVVEGRRRVEGECSEGCGVALKSILEAIEDLKRCFASEVNDLKSLVKKQEIEIRSLKCGGGGPSGVSGGAHARDVPRGVPEGDVPRATTKVPSKSPVIGEWKVVDYDGARPKEDIGKQ</sequence>
<dbReference type="EMBL" id="JACEEZ010022810">
    <property type="protein sequence ID" value="KAG0711988.1"/>
    <property type="molecule type" value="Genomic_DNA"/>
</dbReference>
<name>A0A8J4XQC4_CHIOP</name>
<feature type="signal peptide" evidence="2">
    <location>
        <begin position="1"/>
        <end position="15"/>
    </location>
</feature>
<evidence type="ECO:0000313" key="3">
    <source>
        <dbReference type="EMBL" id="KAG0711988.1"/>
    </source>
</evidence>
<feature type="chain" id="PRO_5035162557" evidence="2">
    <location>
        <begin position="16"/>
        <end position="310"/>
    </location>
</feature>
<organism evidence="3 4">
    <name type="scientific">Chionoecetes opilio</name>
    <name type="common">Atlantic snow crab</name>
    <name type="synonym">Cancer opilio</name>
    <dbReference type="NCBI Taxonomy" id="41210"/>
    <lineage>
        <taxon>Eukaryota</taxon>
        <taxon>Metazoa</taxon>
        <taxon>Ecdysozoa</taxon>
        <taxon>Arthropoda</taxon>
        <taxon>Crustacea</taxon>
        <taxon>Multicrustacea</taxon>
        <taxon>Malacostraca</taxon>
        <taxon>Eumalacostraca</taxon>
        <taxon>Eucarida</taxon>
        <taxon>Decapoda</taxon>
        <taxon>Pleocyemata</taxon>
        <taxon>Brachyura</taxon>
        <taxon>Eubrachyura</taxon>
        <taxon>Majoidea</taxon>
        <taxon>Majidae</taxon>
        <taxon>Chionoecetes</taxon>
    </lineage>
</organism>
<feature type="region of interest" description="Disordered" evidence="1">
    <location>
        <begin position="254"/>
        <end position="285"/>
    </location>
</feature>
<dbReference type="AlphaFoldDB" id="A0A8J4XQC4"/>
<proteinExistence type="predicted"/>
<comment type="caution">
    <text evidence="3">The sequence shown here is derived from an EMBL/GenBank/DDBJ whole genome shotgun (WGS) entry which is preliminary data.</text>
</comment>
<evidence type="ECO:0000256" key="2">
    <source>
        <dbReference type="SAM" id="SignalP"/>
    </source>
</evidence>
<keyword evidence="2" id="KW-0732">Signal</keyword>
<keyword evidence="4" id="KW-1185">Reference proteome</keyword>